<evidence type="ECO:0000313" key="2">
    <source>
        <dbReference type="Proteomes" id="UP000315037"/>
    </source>
</evidence>
<evidence type="ECO:0008006" key="3">
    <source>
        <dbReference type="Google" id="ProtNLM"/>
    </source>
</evidence>
<comment type="caution">
    <text evidence="1">The sequence shown here is derived from an EMBL/GenBank/DDBJ whole genome shotgun (WGS) entry which is preliminary data.</text>
</comment>
<dbReference type="AlphaFoldDB" id="A0A506UMJ6"/>
<proteinExistence type="predicted"/>
<name>A0A506UMJ6_9PROT</name>
<dbReference type="EMBL" id="SORZ01000002">
    <property type="protein sequence ID" value="TPW34567.1"/>
    <property type="molecule type" value="Genomic_DNA"/>
</dbReference>
<reference evidence="1 2" key="1">
    <citation type="submission" date="2019-03" db="EMBL/GenBank/DDBJ databases">
        <title>The complete genome sequence of Neokomagataea sp. Jb2 NBRC113641.</title>
        <authorList>
            <person name="Chua K.-O."/>
            <person name="Chan K.-G."/>
            <person name="See-Too W.-S."/>
        </authorList>
    </citation>
    <scope>NUCLEOTIDE SEQUENCE [LARGE SCALE GENOMIC DNA]</scope>
    <source>
        <strain evidence="1 2">Jb2</strain>
    </source>
</reference>
<sequence>MMKEIYLAPCCRNALHRLKLAGAHGRPALLEGQPRTRFRDEPCLARLVAQGLARKGEEGTYYLTRAGALWHERLFPGFSAPV</sequence>
<protein>
    <recommendedName>
        <fullName evidence="3">ArsR family transcriptional regulator</fullName>
    </recommendedName>
</protein>
<evidence type="ECO:0000313" key="1">
    <source>
        <dbReference type="EMBL" id="TPW34567.1"/>
    </source>
</evidence>
<gene>
    <name evidence="1" type="ORF">E3202_06700</name>
</gene>
<dbReference type="Proteomes" id="UP000315037">
    <property type="component" value="Unassembled WGS sequence"/>
</dbReference>
<accession>A0A506UMJ6</accession>
<organism evidence="1 2">
    <name type="scientific">Oecophyllibacter saccharovorans</name>
    <dbReference type="NCBI Taxonomy" id="2558360"/>
    <lineage>
        <taxon>Bacteria</taxon>
        <taxon>Pseudomonadati</taxon>
        <taxon>Pseudomonadota</taxon>
        <taxon>Alphaproteobacteria</taxon>
        <taxon>Acetobacterales</taxon>
        <taxon>Acetobacteraceae</taxon>
        <taxon>Oecophyllibacter</taxon>
    </lineage>
</organism>
<keyword evidence="2" id="KW-1185">Reference proteome</keyword>